<dbReference type="AlphaFoldDB" id="A0A356LGJ2"/>
<sequence>MVNALVVEQQYKADRNLPDYSRKKLPDNAIRQFCLNLSLPQSAGCAYAMVTAVGQCIRLPAGVCHYFNG</sequence>
<evidence type="ECO:0000313" key="1">
    <source>
        <dbReference type="EMBL" id="HBP30032.1"/>
    </source>
</evidence>
<name>A0A356LGJ2_9BURK</name>
<proteinExistence type="predicted"/>
<protein>
    <submittedName>
        <fullName evidence="1">Uncharacterized protein</fullName>
    </submittedName>
</protein>
<organism evidence="1 2">
    <name type="scientific">Advenella kashmirensis</name>
    <dbReference type="NCBI Taxonomy" id="310575"/>
    <lineage>
        <taxon>Bacteria</taxon>
        <taxon>Pseudomonadati</taxon>
        <taxon>Pseudomonadota</taxon>
        <taxon>Betaproteobacteria</taxon>
        <taxon>Burkholderiales</taxon>
        <taxon>Alcaligenaceae</taxon>
    </lineage>
</organism>
<evidence type="ECO:0000313" key="2">
    <source>
        <dbReference type="Proteomes" id="UP000264036"/>
    </source>
</evidence>
<accession>A0A356LGJ2</accession>
<gene>
    <name evidence="1" type="ORF">DD666_11515</name>
</gene>
<dbReference type="Proteomes" id="UP000264036">
    <property type="component" value="Unassembled WGS sequence"/>
</dbReference>
<dbReference type="EMBL" id="DOEK01000028">
    <property type="protein sequence ID" value="HBP30032.1"/>
    <property type="molecule type" value="Genomic_DNA"/>
</dbReference>
<reference evidence="1 2" key="1">
    <citation type="journal article" date="2018" name="Nat. Biotechnol.">
        <title>A standardized bacterial taxonomy based on genome phylogeny substantially revises the tree of life.</title>
        <authorList>
            <person name="Parks D.H."/>
            <person name="Chuvochina M."/>
            <person name="Waite D.W."/>
            <person name="Rinke C."/>
            <person name="Skarshewski A."/>
            <person name="Chaumeil P.A."/>
            <person name="Hugenholtz P."/>
        </authorList>
    </citation>
    <scope>NUCLEOTIDE SEQUENCE [LARGE SCALE GENOMIC DNA]</scope>
    <source>
        <strain evidence="1">UBA10707</strain>
    </source>
</reference>
<comment type="caution">
    <text evidence="1">The sequence shown here is derived from an EMBL/GenBank/DDBJ whole genome shotgun (WGS) entry which is preliminary data.</text>
</comment>